<feature type="compositionally biased region" description="Polar residues" evidence="2">
    <location>
        <begin position="1"/>
        <end position="10"/>
    </location>
</feature>
<proteinExistence type="predicted"/>
<feature type="coiled-coil region" evidence="1">
    <location>
        <begin position="115"/>
        <end position="142"/>
    </location>
</feature>
<evidence type="ECO:0000313" key="4">
    <source>
        <dbReference type="EMBL" id="CAH2084340.1"/>
    </source>
</evidence>
<comment type="caution">
    <text evidence="4">The sequence shown here is derived from an EMBL/GenBank/DDBJ whole genome shotgun (WGS) entry which is preliminary data.</text>
</comment>
<keyword evidence="1" id="KW-0175">Coiled coil</keyword>
<sequence>MIRSPTTTTGARPPPSTRANTSARDTKKISSAPLPLEEESPLSPACPRETALSCLLDKINELAANIRQTVREGKSVTSGNKEKIHTASDHIIAVVNEIRALPPTPTATTTEAAPLDDLKNEIKGLSDEIAKLKKDFNTTTQKHTVALGSSPPSDLLLQEINKTFDDKFAKFRKDLEGKTTTYASIASRHTQVRDIPGPASKPASATKFVTPATPPTTRPAIIVSPKQPVSNRQEAIDAFRNTITFKKSNYAPARVATVSHGKLRVEFDSVQHRDDALQRIQSANNAKVSAEVANRLKPMVIIKGIPIDITPEELTNVILGQNVELGEFDNTHLNLKFKRNNRNPALYNAVFIASPGAFRALTSMGRVRVDYQRVHVEEYSPFLQCHSCLQFGHTKNNCKNPSKRCANCAEEGHAHTDCQAVDKSPKCYNCTSHNSRFSNNKHPTNHKATSDTCPILRAMRNKTHNNIDYGSAP</sequence>
<dbReference type="AlphaFoldDB" id="A0AAU9TBC5"/>
<evidence type="ECO:0000313" key="5">
    <source>
        <dbReference type="Proteomes" id="UP001153954"/>
    </source>
</evidence>
<feature type="domain" description="CCHC-type" evidence="3">
    <location>
        <begin position="384"/>
        <end position="400"/>
    </location>
</feature>
<dbReference type="InterPro" id="IPR001878">
    <property type="entry name" value="Znf_CCHC"/>
</dbReference>
<dbReference type="EMBL" id="CAKOGL010000002">
    <property type="protein sequence ID" value="CAH2084340.1"/>
    <property type="molecule type" value="Genomic_DNA"/>
</dbReference>
<accession>A0AAU9TBC5</accession>
<reference evidence="4" key="1">
    <citation type="submission" date="2022-03" db="EMBL/GenBank/DDBJ databases">
        <authorList>
            <person name="Tunstrom K."/>
        </authorList>
    </citation>
    <scope>NUCLEOTIDE SEQUENCE</scope>
</reference>
<dbReference type="SUPFAM" id="SSF57756">
    <property type="entry name" value="Retrovirus zinc finger-like domains"/>
    <property type="match status" value="1"/>
</dbReference>
<evidence type="ECO:0000256" key="1">
    <source>
        <dbReference type="SAM" id="Coils"/>
    </source>
</evidence>
<gene>
    <name evidence="4" type="ORF">EEDITHA_LOCUS917</name>
</gene>
<evidence type="ECO:0000259" key="3">
    <source>
        <dbReference type="SMART" id="SM00343"/>
    </source>
</evidence>
<keyword evidence="5" id="KW-1185">Reference proteome</keyword>
<dbReference type="SMART" id="SM00343">
    <property type="entry name" value="ZnF_C2HC"/>
    <property type="match status" value="2"/>
</dbReference>
<dbReference type="InterPro" id="IPR036875">
    <property type="entry name" value="Znf_CCHC_sf"/>
</dbReference>
<feature type="region of interest" description="Disordered" evidence="2">
    <location>
        <begin position="193"/>
        <end position="218"/>
    </location>
</feature>
<dbReference type="GO" id="GO:0008270">
    <property type="term" value="F:zinc ion binding"/>
    <property type="evidence" value="ECO:0007669"/>
    <property type="project" value="InterPro"/>
</dbReference>
<feature type="region of interest" description="Disordered" evidence="2">
    <location>
        <begin position="1"/>
        <end position="46"/>
    </location>
</feature>
<dbReference type="Proteomes" id="UP001153954">
    <property type="component" value="Unassembled WGS sequence"/>
</dbReference>
<evidence type="ECO:0000256" key="2">
    <source>
        <dbReference type="SAM" id="MobiDB-lite"/>
    </source>
</evidence>
<protein>
    <recommendedName>
        <fullName evidence="3">CCHC-type domain-containing protein</fullName>
    </recommendedName>
</protein>
<dbReference type="GO" id="GO:0003676">
    <property type="term" value="F:nucleic acid binding"/>
    <property type="evidence" value="ECO:0007669"/>
    <property type="project" value="InterPro"/>
</dbReference>
<dbReference type="Gene3D" id="4.10.60.10">
    <property type="entry name" value="Zinc finger, CCHC-type"/>
    <property type="match status" value="1"/>
</dbReference>
<feature type="domain" description="CCHC-type" evidence="3">
    <location>
        <begin position="404"/>
        <end position="420"/>
    </location>
</feature>
<organism evidence="4 5">
    <name type="scientific">Euphydryas editha</name>
    <name type="common">Edith's checkerspot</name>
    <dbReference type="NCBI Taxonomy" id="104508"/>
    <lineage>
        <taxon>Eukaryota</taxon>
        <taxon>Metazoa</taxon>
        <taxon>Ecdysozoa</taxon>
        <taxon>Arthropoda</taxon>
        <taxon>Hexapoda</taxon>
        <taxon>Insecta</taxon>
        <taxon>Pterygota</taxon>
        <taxon>Neoptera</taxon>
        <taxon>Endopterygota</taxon>
        <taxon>Lepidoptera</taxon>
        <taxon>Glossata</taxon>
        <taxon>Ditrysia</taxon>
        <taxon>Papilionoidea</taxon>
        <taxon>Nymphalidae</taxon>
        <taxon>Nymphalinae</taxon>
        <taxon>Euphydryas</taxon>
    </lineage>
</organism>
<feature type="compositionally biased region" description="Low complexity" evidence="2">
    <location>
        <begin position="30"/>
        <end position="45"/>
    </location>
</feature>
<name>A0AAU9TBC5_EUPED</name>